<dbReference type="GO" id="GO:0008930">
    <property type="term" value="F:methylthioadenosine nucleosidase activity"/>
    <property type="evidence" value="ECO:0007669"/>
    <property type="project" value="UniProtKB-UniRule"/>
</dbReference>
<feature type="domain" description="Nucleoside phosphorylase" evidence="7">
    <location>
        <begin position="2"/>
        <end position="219"/>
    </location>
</feature>
<gene>
    <name evidence="6 8" type="primary">mtnN</name>
    <name evidence="8" type="ORF">CHH72_00220</name>
</gene>
<reference evidence="8 9" key="1">
    <citation type="submission" date="2017-07" db="EMBL/GenBank/DDBJ databases">
        <title>Isolation and whole genome analysis of endospore-forming bacteria from heroin.</title>
        <authorList>
            <person name="Kalinowski J."/>
            <person name="Ahrens B."/>
            <person name="Al-Dilaimi A."/>
            <person name="Winkler A."/>
            <person name="Wibberg D."/>
            <person name="Schleenbecker U."/>
            <person name="Ruckert C."/>
            <person name="Wolfel R."/>
            <person name="Grass G."/>
        </authorList>
    </citation>
    <scope>NUCLEOTIDE SEQUENCE [LARGE SCALE GENOMIC DNA]</scope>
    <source>
        <strain evidence="8 9">7539</strain>
    </source>
</reference>
<dbReference type="SUPFAM" id="SSF53167">
    <property type="entry name" value="Purine and uridine phosphorylases"/>
    <property type="match status" value="1"/>
</dbReference>
<evidence type="ECO:0000259" key="7">
    <source>
        <dbReference type="Pfam" id="PF01048"/>
    </source>
</evidence>
<feature type="binding site" evidence="6">
    <location>
        <begin position="173"/>
        <end position="174"/>
    </location>
    <ligand>
        <name>substrate</name>
    </ligand>
</feature>
<dbReference type="EC" id="3.2.2.9" evidence="6"/>
<dbReference type="UniPathway" id="UPA00904">
    <property type="reaction ID" value="UER00871"/>
</dbReference>
<evidence type="ECO:0000256" key="2">
    <source>
        <dbReference type="ARBA" id="ARBA00022605"/>
    </source>
</evidence>
<comment type="catalytic activity">
    <reaction evidence="6">
        <text>S-methyl-5'-thioadenosine + H2O = 5-(methylsulfanyl)-D-ribose + adenine</text>
        <dbReference type="Rhea" id="RHEA:13617"/>
        <dbReference type="ChEBI" id="CHEBI:15377"/>
        <dbReference type="ChEBI" id="CHEBI:16708"/>
        <dbReference type="ChEBI" id="CHEBI:17509"/>
        <dbReference type="ChEBI" id="CHEBI:78440"/>
        <dbReference type="EC" id="3.2.2.9"/>
    </reaction>
</comment>
<comment type="caution">
    <text evidence="8">The sequence shown here is derived from an EMBL/GenBank/DDBJ whole genome shotgun (WGS) entry which is preliminary data.</text>
</comment>
<dbReference type="FunFam" id="3.40.50.1580:FF:000001">
    <property type="entry name" value="MTA/SAH nucleosidase family protein"/>
    <property type="match status" value="1"/>
</dbReference>
<dbReference type="GO" id="GO:0019284">
    <property type="term" value="P:L-methionine salvage from S-adenosylmethionine"/>
    <property type="evidence" value="ECO:0007669"/>
    <property type="project" value="TreeGrafter"/>
</dbReference>
<dbReference type="GO" id="GO:0005829">
    <property type="term" value="C:cytosol"/>
    <property type="evidence" value="ECO:0007669"/>
    <property type="project" value="TreeGrafter"/>
</dbReference>
<dbReference type="GO" id="GO:0008782">
    <property type="term" value="F:adenosylhomocysteine nucleosidase activity"/>
    <property type="evidence" value="ECO:0007669"/>
    <property type="project" value="UniProtKB-UniRule"/>
</dbReference>
<feature type="binding site" evidence="6">
    <location>
        <position position="152"/>
    </location>
    <ligand>
        <name>substrate</name>
    </ligand>
</feature>
<dbReference type="HAMAP" id="MF_01684">
    <property type="entry name" value="Salvage_MtnN"/>
    <property type="match status" value="1"/>
</dbReference>
<feature type="active site" description="Proton acceptor" evidence="6">
    <location>
        <position position="12"/>
    </location>
</feature>
<evidence type="ECO:0000256" key="4">
    <source>
        <dbReference type="ARBA" id="ARBA00023167"/>
    </source>
</evidence>
<dbReference type="PANTHER" id="PTHR46832:SF1">
    <property type="entry name" value="5'-METHYLTHIOADENOSINE_S-ADENOSYLHOMOCYSTEINE NUCLEOSIDASE"/>
    <property type="match status" value="1"/>
</dbReference>
<dbReference type="PANTHER" id="PTHR46832">
    <property type="entry name" value="5'-METHYLTHIOADENOSINE/S-ADENOSYLHOMOCYSTEINE NUCLEOSIDASE"/>
    <property type="match status" value="1"/>
</dbReference>
<dbReference type="Pfam" id="PF01048">
    <property type="entry name" value="PNP_UDP_1"/>
    <property type="match status" value="1"/>
</dbReference>
<sequence length="231" mass="24631">MKIGIIGAMEEEVNFLRDKMENRVATTIANCEFTEGQIGAVQVVLTRCGIGKVNAALATTLLNDRFQPDAIINTGVAGGLNASMAVGDLVISTEVRYHDVDATVFGYEYGQVPGMVPAYLPDATLIAAAKTAAQKVGFHSEEGLIVTGDSFMGEETPVNEVKTLFPAAYCAEMEAGAIAQVCHQFQTPFVIIRALSDVAGQDAKMSYDTFLEKSAVNSAKQVMLMLDHLSA</sequence>
<dbReference type="Proteomes" id="UP000216207">
    <property type="component" value="Unassembled WGS sequence"/>
</dbReference>
<keyword evidence="4 6" id="KW-0486">Methionine biosynthesis</keyword>
<comment type="function">
    <text evidence="6">Catalyzes the irreversible cleavage of the glycosidic bond in both 5'-methylthioadenosine (MTA) and S-adenosylhomocysteine (SAH/AdoHcy) to adenine and the corresponding thioribose, 5'-methylthioribose and S-ribosylhomocysteine, respectively. Also cleaves 5'-deoxyadenosine, a toxic by-product of radical S-adenosylmethionine (SAM) enzymes, into 5-deoxyribose and adenine.</text>
</comment>
<dbReference type="GO" id="GO:0009164">
    <property type="term" value="P:nucleoside catabolic process"/>
    <property type="evidence" value="ECO:0007669"/>
    <property type="project" value="InterPro"/>
</dbReference>
<dbReference type="NCBIfam" id="NF004079">
    <property type="entry name" value="PRK05584.1"/>
    <property type="match status" value="1"/>
</dbReference>
<dbReference type="CDD" id="cd09008">
    <property type="entry name" value="MTAN"/>
    <property type="match status" value="1"/>
</dbReference>
<comment type="similarity">
    <text evidence="6">Belongs to the PNP/UDP phosphorylase family. MtnN subfamily.</text>
</comment>
<dbReference type="Gene3D" id="3.40.50.1580">
    <property type="entry name" value="Nucleoside phosphorylase domain"/>
    <property type="match status" value="1"/>
</dbReference>
<dbReference type="GO" id="GO:0019509">
    <property type="term" value="P:L-methionine salvage from methylthioadenosine"/>
    <property type="evidence" value="ECO:0007669"/>
    <property type="project" value="UniProtKB-UniRule"/>
</dbReference>
<name>A0A268P657_SHOCL</name>
<evidence type="ECO:0000256" key="3">
    <source>
        <dbReference type="ARBA" id="ARBA00022801"/>
    </source>
</evidence>
<evidence type="ECO:0000313" key="8">
    <source>
        <dbReference type="EMBL" id="PAE91009.1"/>
    </source>
</evidence>
<comment type="pathway">
    <text evidence="1 6">Amino-acid biosynthesis; L-methionine biosynthesis via salvage pathway; S-methyl-5-thio-alpha-D-ribose 1-phosphate from S-methyl-5'-thioadenosine (hydrolase route): step 1/2.</text>
</comment>
<feature type="binding site" evidence="6">
    <location>
        <position position="78"/>
    </location>
    <ligand>
        <name>substrate</name>
    </ligand>
</feature>
<organism evidence="8 9">
    <name type="scientific">Shouchella clausii</name>
    <name type="common">Alkalihalobacillus clausii</name>
    <dbReference type="NCBI Taxonomy" id="79880"/>
    <lineage>
        <taxon>Bacteria</taxon>
        <taxon>Bacillati</taxon>
        <taxon>Bacillota</taxon>
        <taxon>Bacilli</taxon>
        <taxon>Bacillales</taxon>
        <taxon>Bacillaceae</taxon>
        <taxon>Shouchella</taxon>
    </lineage>
</organism>
<keyword evidence="2 6" id="KW-0028">Amino-acid biosynthesis</keyword>
<evidence type="ECO:0000256" key="1">
    <source>
        <dbReference type="ARBA" id="ARBA00004945"/>
    </source>
</evidence>
<comment type="catalytic activity">
    <reaction evidence="6">
        <text>S-adenosyl-L-homocysteine + H2O = S-(5-deoxy-D-ribos-5-yl)-L-homocysteine + adenine</text>
        <dbReference type="Rhea" id="RHEA:17805"/>
        <dbReference type="ChEBI" id="CHEBI:15377"/>
        <dbReference type="ChEBI" id="CHEBI:16708"/>
        <dbReference type="ChEBI" id="CHEBI:57856"/>
        <dbReference type="ChEBI" id="CHEBI:58195"/>
        <dbReference type="EC" id="3.2.2.9"/>
    </reaction>
</comment>
<proteinExistence type="inferred from homology"/>
<dbReference type="InterPro" id="IPR010049">
    <property type="entry name" value="MTA_SAH_Nsdase"/>
</dbReference>
<dbReference type="RefSeq" id="WP_095325963.1">
    <property type="nucleotide sequence ID" value="NZ_NPCC01000001.1"/>
</dbReference>
<evidence type="ECO:0000313" key="9">
    <source>
        <dbReference type="Proteomes" id="UP000216207"/>
    </source>
</evidence>
<dbReference type="EMBL" id="NPCC01000001">
    <property type="protein sequence ID" value="PAE91009.1"/>
    <property type="molecule type" value="Genomic_DNA"/>
</dbReference>
<dbReference type="NCBIfam" id="TIGR01704">
    <property type="entry name" value="MTA_SAH-Nsdase"/>
    <property type="match status" value="1"/>
</dbReference>
<dbReference type="AlphaFoldDB" id="A0A268P657"/>
<feature type="active site" description="Proton donor" evidence="6">
    <location>
        <position position="197"/>
    </location>
</feature>
<protein>
    <recommendedName>
        <fullName evidence="6">5'-methylthioadenosine/S-adenosylhomocysteine nucleosidase</fullName>
        <shortName evidence="6">MTA/SAH nucleosidase</shortName>
        <shortName evidence="6">MTAN</shortName>
        <ecNumber evidence="6">3.2.2.9</ecNumber>
    </recommendedName>
    <alternativeName>
        <fullName evidence="6">5'-deoxyadenosine nucleosidase</fullName>
        <shortName evidence="6">DOA nucleosidase</shortName>
        <shortName evidence="6">dAdo nucleosidase</shortName>
    </alternativeName>
    <alternativeName>
        <fullName evidence="6">5'-methylthioadenosine nucleosidase</fullName>
        <shortName evidence="6">MTA nucleosidase</shortName>
    </alternativeName>
    <alternativeName>
        <fullName evidence="6">S-adenosylhomocysteine nucleosidase</fullName>
        <shortName evidence="6">AdoHcy nucleosidase</shortName>
        <shortName evidence="6">SAH nucleosidase</shortName>
        <shortName evidence="6">SRH nucleosidase</shortName>
    </alternativeName>
</protein>
<keyword evidence="3 6" id="KW-0378">Hydrolase</keyword>
<evidence type="ECO:0000256" key="5">
    <source>
        <dbReference type="ARBA" id="ARBA00050313"/>
    </source>
</evidence>
<evidence type="ECO:0000256" key="6">
    <source>
        <dbReference type="HAMAP-Rule" id="MF_01684"/>
    </source>
</evidence>
<accession>A0A268P657</accession>
<dbReference type="InterPro" id="IPR000845">
    <property type="entry name" value="Nucleoside_phosphorylase_d"/>
</dbReference>
<dbReference type="InterPro" id="IPR035994">
    <property type="entry name" value="Nucleoside_phosphorylase_sf"/>
</dbReference>
<comment type="catalytic activity">
    <reaction evidence="5">
        <text>5'-deoxyadenosine + H2O = 5-deoxy-D-ribose + adenine</text>
        <dbReference type="Rhea" id="RHEA:29859"/>
        <dbReference type="ChEBI" id="CHEBI:15377"/>
        <dbReference type="ChEBI" id="CHEBI:16708"/>
        <dbReference type="ChEBI" id="CHEBI:17319"/>
        <dbReference type="ChEBI" id="CHEBI:149540"/>
        <dbReference type="EC" id="3.2.2.9"/>
    </reaction>
    <physiologicalReaction direction="left-to-right" evidence="5">
        <dbReference type="Rhea" id="RHEA:29860"/>
    </physiologicalReaction>
</comment>